<feature type="transmembrane region" description="Helical" evidence="8">
    <location>
        <begin position="231"/>
        <end position="248"/>
    </location>
</feature>
<evidence type="ECO:0000256" key="5">
    <source>
        <dbReference type="ARBA" id="ARBA00022692"/>
    </source>
</evidence>
<evidence type="ECO:0000256" key="2">
    <source>
        <dbReference type="ARBA" id="ARBA00009142"/>
    </source>
</evidence>
<gene>
    <name evidence="9" type="ORF">O4H49_08060</name>
</gene>
<feature type="transmembrane region" description="Helical" evidence="8">
    <location>
        <begin position="141"/>
        <end position="164"/>
    </location>
</feature>
<keyword evidence="4 8" id="KW-1003">Cell membrane</keyword>
<comment type="caution">
    <text evidence="9">The sequence shown here is derived from an EMBL/GenBank/DDBJ whole genome shotgun (WGS) entry which is preliminary data.</text>
</comment>
<evidence type="ECO:0000256" key="8">
    <source>
        <dbReference type="RuleBase" id="RU363041"/>
    </source>
</evidence>
<evidence type="ECO:0000256" key="6">
    <source>
        <dbReference type="ARBA" id="ARBA00022989"/>
    </source>
</evidence>
<keyword evidence="7 8" id="KW-0472">Membrane</keyword>
<protein>
    <recommendedName>
        <fullName evidence="8">Probable membrane transporter protein</fullName>
    </recommendedName>
</protein>
<name>A0ABT4LI03_9PROT</name>
<feature type="transmembrane region" description="Helical" evidence="8">
    <location>
        <begin position="80"/>
        <end position="102"/>
    </location>
</feature>
<evidence type="ECO:0000256" key="7">
    <source>
        <dbReference type="ARBA" id="ARBA00023136"/>
    </source>
</evidence>
<dbReference type="PANTHER" id="PTHR30269:SF37">
    <property type="entry name" value="MEMBRANE TRANSPORTER PROTEIN"/>
    <property type="match status" value="1"/>
</dbReference>
<evidence type="ECO:0000256" key="4">
    <source>
        <dbReference type="ARBA" id="ARBA00022475"/>
    </source>
</evidence>
<dbReference type="Proteomes" id="UP001069802">
    <property type="component" value="Unassembled WGS sequence"/>
</dbReference>
<reference evidence="9" key="1">
    <citation type="submission" date="2022-12" db="EMBL/GenBank/DDBJ databases">
        <title>Bacterial isolates from different developmental stages of Nematostella vectensis.</title>
        <authorList>
            <person name="Fraune S."/>
        </authorList>
    </citation>
    <scope>NUCLEOTIDE SEQUENCE</scope>
    <source>
        <strain evidence="9">G21630-S1</strain>
    </source>
</reference>
<comment type="subcellular location">
    <subcellularLocation>
        <location evidence="1 8">Cell membrane</location>
        <topology evidence="1 8">Multi-pass membrane protein</topology>
    </subcellularLocation>
</comment>
<dbReference type="InterPro" id="IPR002781">
    <property type="entry name" value="TM_pro_TauE-like"/>
</dbReference>
<evidence type="ECO:0000256" key="3">
    <source>
        <dbReference type="ARBA" id="ARBA00022448"/>
    </source>
</evidence>
<keyword evidence="5 8" id="KW-0812">Transmembrane</keyword>
<proteinExistence type="inferred from homology"/>
<feature type="transmembrane region" description="Helical" evidence="8">
    <location>
        <begin position="202"/>
        <end position="219"/>
    </location>
</feature>
<sequence length="252" mass="26952">MEQLLTWTEFQLPEFWMVLACGLVAGLCRGFSGFGLSALIVTSLTLILLPAEVVPIALLLEMISSLVMARMTWSAIHWSLLRLLLVGAAVGVPVGVLILKFIAPDPLRIAISLSVLLASLLLFFGRSIVLRETGGRNFSVGLLSGLANGAASIGGLPVAIYMMAAALPAEAVRATLNLYFLLLDAYGTGALILAGLLDLVTLARTAVLVLPVLLGIWLGHKIFKRSSALHYRYFVLFLLMVLALLGLVKSLL</sequence>
<feature type="transmembrane region" description="Helical" evidence="8">
    <location>
        <begin position="109"/>
        <end position="129"/>
    </location>
</feature>
<organism evidence="9 10">
    <name type="scientific">Kiloniella laminariae</name>
    <dbReference type="NCBI Taxonomy" id="454162"/>
    <lineage>
        <taxon>Bacteria</taxon>
        <taxon>Pseudomonadati</taxon>
        <taxon>Pseudomonadota</taxon>
        <taxon>Alphaproteobacteria</taxon>
        <taxon>Rhodospirillales</taxon>
        <taxon>Kiloniellaceae</taxon>
        <taxon>Kiloniella</taxon>
    </lineage>
</organism>
<keyword evidence="6 8" id="KW-1133">Transmembrane helix</keyword>
<dbReference type="RefSeq" id="WP_269422912.1">
    <property type="nucleotide sequence ID" value="NZ_JAPWGY010000002.1"/>
</dbReference>
<evidence type="ECO:0000256" key="1">
    <source>
        <dbReference type="ARBA" id="ARBA00004651"/>
    </source>
</evidence>
<dbReference type="PANTHER" id="PTHR30269">
    <property type="entry name" value="TRANSMEMBRANE PROTEIN YFCA"/>
    <property type="match status" value="1"/>
</dbReference>
<keyword evidence="3" id="KW-0813">Transport</keyword>
<dbReference type="Pfam" id="PF01925">
    <property type="entry name" value="TauE"/>
    <property type="match status" value="1"/>
</dbReference>
<evidence type="ECO:0000313" key="9">
    <source>
        <dbReference type="EMBL" id="MCZ4280729.1"/>
    </source>
</evidence>
<keyword evidence="10" id="KW-1185">Reference proteome</keyword>
<feature type="transmembrane region" description="Helical" evidence="8">
    <location>
        <begin position="39"/>
        <end position="60"/>
    </location>
</feature>
<comment type="similarity">
    <text evidence="2 8">Belongs to the 4-toluene sulfonate uptake permease (TSUP) (TC 2.A.102) family.</text>
</comment>
<accession>A0ABT4LI03</accession>
<dbReference type="EMBL" id="JAPWGY010000002">
    <property type="protein sequence ID" value="MCZ4280729.1"/>
    <property type="molecule type" value="Genomic_DNA"/>
</dbReference>
<feature type="transmembrane region" description="Helical" evidence="8">
    <location>
        <begin position="15"/>
        <end position="32"/>
    </location>
</feature>
<dbReference type="InterPro" id="IPR052017">
    <property type="entry name" value="TSUP"/>
</dbReference>
<evidence type="ECO:0000313" key="10">
    <source>
        <dbReference type="Proteomes" id="UP001069802"/>
    </source>
</evidence>
<feature type="transmembrane region" description="Helical" evidence="8">
    <location>
        <begin position="176"/>
        <end position="196"/>
    </location>
</feature>